<dbReference type="Pfam" id="PF01464">
    <property type="entry name" value="SLT"/>
    <property type="match status" value="1"/>
</dbReference>
<evidence type="ECO:0000256" key="1">
    <source>
        <dbReference type="ARBA" id="ARBA00007734"/>
    </source>
</evidence>
<gene>
    <name evidence="3" type="ORF">GTP23_12125</name>
</gene>
<dbReference type="InterPro" id="IPR023346">
    <property type="entry name" value="Lysozyme-like_dom_sf"/>
</dbReference>
<evidence type="ECO:0000259" key="2">
    <source>
        <dbReference type="Pfam" id="PF01464"/>
    </source>
</evidence>
<comment type="similarity">
    <text evidence="1">Belongs to the transglycosylase Slt family.</text>
</comment>
<dbReference type="EMBL" id="WWCL01000002">
    <property type="protein sequence ID" value="MYN45794.1"/>
    <property type="molecule type" value="Genomic_DNA"/>
</dbReference>
<proteinExistence type="inferred from homology"/>
<protein>
    <submittedName>
        <fullName evidence="3">Transglycosylase SLT domain-containing protein</fullName>
    </submittedName>
</protein>
<name>A0A845HWL8_9BURK</name>
<accession>A0A845HWL8</accession>
<dbReference type="Proteomes" id="UP000444316">
    <property type="component" value="Unassembled WGS sequence"/>
</dbReference>
<dbReference type="SUPFAM" id="SSF53955">
    <property type="entry name" value="Lysozyme-like"/>
    <property type="match status" value="1"/>
</dbReference>
<dbReference type="Gene3D" id="1.10.530.10">
    <property type="match status" value="1"/>
</dbReference>
<keyword evidence="4" id="KW-1185">Reference proteome</keyword>
<organism evidence="3 4">
    <name type="scientific">Duganella fentianensis</name>
    <dbReference type="NCBI Taxonomy" id="2692177"/>
    <lineage>
        <taxon>Bacteria</taxon>
        <taxon>Pseudomonadati</taxon>
        <taxon>Pseudomonadota</taxon>
        <taxon>Betaproteobacteria</taxon>
        <taxon>Burkholderiales</taxon>
        <taxon>Oxalobacteraceae</taxon>
        <taxon>Telluria group</taxon>
        <taxon>Duganella</taxon>
    </lineage>
</organism>
<dbReference type="CDD" id="cd00254">
    <property type="entry name" value="LT-like"/>
    <property type="match status" value="1"/>
</dbReference>
<dbReference type="PANTHER" id="PTHR37423">
    <property type="entry name" value="SOLUBLE LYTIC MUREIN TRANSGLYCOSYLASE-RELATED"/>
    <property type="match status" value="1"/>
</dbReference>
<comment type="caution">
    <text evidence="3">The sequence shown here is derived from an EMBL/GenBank/DDBJ whole genome shotgun (WGS) entry which is preliminary data.</text>
</comment>
<reference evidence="3" key="1">
    <citation type="submission" date="2019-12" db="EMBL/GenBank/DDBJ databases">
        <title>Novel species isolated from a subtropical stream in China.</title>
        <authorList>
            <person name="Lu H."/>
        </authorList>
    </citation>
    <scope>NUCLEOTIDE SEQUENCE [LARGE SCALE GENOMIC DNA]</scope>
    <source>
        <strain evidence="3">FT93W</strain>
    </source>
</reference>
<sequence length="191" mass="20301">MRDFVVGAGLVAVLAGVWYIARRATSQEVTAGDMEANAFTDTVDEMKTKITGWPAGSEPYQDLIQSAADDYAVPVQVLAALLWKESRYNPAIVDGSKRSPVGAMGIAQFMPATARQELGSESAALDPDQAVPGAARYLAKLYRSTGTWAQALAAYNWGIGNVQRKGLAAAPAETVDYYTTILGMAGLDTYA</sequence>
<feature type="domain" description="Transglycosylase SLT" evidence="2">
    <location>
        <begin position="63"/>
        <end position="166"/>
    </location>
</feature>
<dbReference type="AlphaFoldDB" id="A0A845HWL8"/>
<evidence type="ECO:0000313" key="4">
    <source>
        <dbReference type="Proteomes" id="UP000444316"/>
    </source>
</evidence>
<evidence type="ECO:0000313" key="3">
    <source>
        <dbReference type="EMBL" id="MYN45794.1"/>
    </source>
</evidence>
<dbReference type="InterPro" id="IPR008258">
    <property type="entry name" value="Transglycosylase_SLT_dom_1"/>
</dbReference>
<dbReference type="PANTHER" id="PTHR37423:SF2">
    <property type="entry name" value="MEMBRANE-BOUND LYTIC MUREIN TRANSGLYCOSYLASE C"/>
    <property type="match status" value="1"/>
</dbReference>
<dbReference type="RefSeq" id="WP_161035344.1">
    <property type="nucleotide sequence ID" value="NZ_WWCL01000002.1"/>
</dbReference>